<protein>
    <submittedName>
        <fullName evidence="2">Xylose isomerase-like TIM barrel</fullName>
    </submittedName>
</protein>
<dbReference type="SUPFAM" id="SSF51658">
    <property type="entry name" value="Xylose isomerase-like"/>
    <property type="match status" value="1"/>
</dbReference>
<dbReference type="RefSeq" id="WP_212733123.1">
    <property type="nucleotide sequence ID" value="NZ_FNSD01000001.1"/>
</dbReference>
<dbReference type="InterPro" id="IPR036237">
    <property type="entry name" value="Xyl_isomerase-like_sf"/>
</dbReference>
<reference evidence="2 3" key="1">
    <citation type="submission" date="2016-10" db="EMBL/GenBank/DDBJ databases">
        <authorList>
            <person name="de Groot N.N."/>
        </authorList>
    </citation>
    <scope>NUCLEOTIDE SEQUENCE [LARGE SCALE GENOMIC DNA]</scope>
    <source>
        <strain evidence="2 3">AB35.6</strain>
    </source>
</reference>
<accession>A0A1H4JQD6</accession>
<organism evidence="2 3">
    <name type="scientific">Terriglobus roseus</name>
    <dbReference type="NCBI Taxonomy" id="392734"/>
    <lineage>
        <taxon>Bacteria</taxon>
        <taxon>Pseudomonadati</taxon>
        <taxon>Acidobacteriota</taxon>
        <taxon>Terriglobia</taxon>
        <taxon>Terriglobales</taxon>
        <taxon>Acidobacteriaceae</taxon>
        <taxon>Terriglobus</taxon>
    </lineage>
</organism>
<dbReference type="AlphaFoldDB" id="A0A1H4JQD6"/>
<proteinExistence type="predicted"/>
<evidence type="ECO:0000313" key="3">
    <source>
        <dbReference type="Proteomes" id="UP000182409"/>
    </source>
</evidence>
<feature type="domain" description="Xylose isomerase-like TIM barrel" evidence="1">
    <location>
        <begin position="45"/>
        <end position="267"/>
    </location>
</feature>
<gene>
    <name evidence="2" type="ORF">SAMN05443244_0738</name>
</gene>
<dbReference type="Gene3D" id="3.20.20.150">
    <property type="entry name" value="Divalent-metal-dependent TIM barrel enzymes"/>
    <property type="match status" value="1"/>
</dbReference>
<dbReference type="InterPro" id="IPR050312">
    <property type="entry name" value="IolE/XylAMocC-like"/>
</dbReference>
<dbReference type="PANTHER" id="PTHR12110">
    <property type="entry name" value="HYDROXYPYRUVATE ISOMERASE"/>
    <property type="match status" value="1"/>
</dbReference>
<keyword evidence="2" id="KW-0413">Isomerase</keyword>
<dbReference type="PANTHER" id="PTHR12110:SF21">
    <property type="entry name" value="XYLOSE ISOMERASE-LIKE TIM BARREL DOMAIN-CONTAINING PROTEIN"/>
    <property type="match status" value="1"/>
</dbReference>
<evidence type="ECO:0000259" key="1">
    <source>
        <dbReference type="Pfam" id="PF01261"/>
    </source>
</evidence>
<dbReference type="GO" id="GO:0016853">
    <property type="term" value="F:isomerase activity"/>
    <property type="evidence" value="ECO:0007669"/>
    <property type="project" value="UniProtKB-KW"/>
</dbReference>
<dbReference type="InterPro" id="IPR013022">
    <property type="entry name" value="Xyl_isomerase-like_TIM-brl"/>
</dbReference>
<dbReference type="Pfam" id="PF01261">
    <property type="entry name" value="AP_endonuc_2"/>
    <property type="match status" value="1"/>
</dbReference>
<sequence>MAVEAMELGLVFWAEKDPATHLQELKGFGLSACQLGVPPGMDCKASAAAWKSAIASAGVFCSSAVASYEGEDYANLEQVHKTVGFTAPGYAAERIARTKEVSAFAKELGLTALSCHIGFIPEDKSTPLYTELLAIARELCDACAANGQDFVLETGQESAATLLSFLGDVERSNIRVNFDPANMILYGSGDPLQALELLGEKVLSVHCKDGRSPKAAGELGHEVALGEGEVDFPGFLKLLKKINYKGLLTIEREEPDAAQRKADIELGVKRLNQWKQPLT</sequence>
<dbReference type="EMBL" id="FNSD01000001">
    <property type="protein sequence ID" value="SEB48126.1"/>
    <property type="molecule type" value="Genomic_DNA"/>
</dbReference>
<dbReference type="Proteomes" id="UP000182409">
    <property type="component" value="Unassembled WGS sequence"/>
</dbReference>
<name>A0A1H4JQD6_9BACT</name>
<evidence type="ECO:0000313" key="2">
    <source>
        <dbReference type="EMBL" id="SEB48126.1"/>
    </source>
</evidence>